<dbReference type="AlphaFoldDB" id="A0A9X2G4S3"/>
<dbReference type="SMART" id="SM00822">
    <property type="entry name" value="PKS_KR"/>
    <property type="match status" value="1"/>
</dbReference>
<proteinExistence type="inferred from homology"/>
<sequence>MRSYTAVTALITGASKGIGEAFALELAERGADLVLVARSLEPLEKLAGRIRADHGVRVDTIAADLGRPGGVDELTRTVDERGLRIDLLVNNAGMGTFGPFLGRPLGPNTVSVDLNVTALMALAHHFGAAMLERNAGGIINVASAAAFQPMPYQASYGASKAFVLSFTEALAEELRGTGVRVMAAHPGPVRTGFFDDTTATMNPRAVSPQRIATNTLNDFARARPMSFPGGLTDRALATVSRFLPRSTVARLSGEYNRRAGHDQARVVQPSR</sequence>
<dbReference type="Gene3D" id="3.40.50.720">
    <property type="entry name" value="NAD(P)-binding Rossmann-like Domain"/>
    <property type="match status" value="1"/>
</dbReference>
<dbReference type="InterPro" id="IPR020904">
    <property type="entry name" value="Sc_DH/Rdtase_CS"/>
</dbReference>
<dbReference type="PANTHER" id="PTHR44196">
    <property type="entry name" value="DEHYDROGENASE/REDUCTASE SDR FAMILY MEMBER 7B"/>
    <property type="match status" value="1"/>
</dbReference>
<dbReference type="GO" id="GO:0016020">
    <property type="term" value="C:membrane"/>
    <property type="evidence" value="ECO:0007669"/>
    <property type="project" value="TreeGrafter"/>
</dbReference>
<evidence type="ECO:0000313" key="6">
    <source>
        <dbReference type="Proteomes" id="UP001139493"/>
    </source>
</evidence>
<protein>
    <recommendedName>
        <fullName evidence="4">Ketoreductase domain-containing protein</fullName>
    </recommendedName>
</protein>
<dbReference type="Proteomes" id="UP001139493">
    <property type="component" value="Unassembled WGS sequence"/>
</dbReference>
<evidence type="ECO:0000313" key="5">
    <source>
        <dbReference type="EMBL" id="MCP2265528.1"/>
    </source>
</evidence>
<dbReference type="InterPro" id="IPR036291">
    <property type="entry name" value="NAD(P)-bd_dom_sf"/>
</dbReference>
<dbReference type="PRINTS" id="PR00080">
    <property type="entry name" value="SDRFAMILY"/>
</dbReference>
<dbReference type="InterPro" id="IPR057326">
    <property type="entry name" value="KR_dom"/>
</dbReference>
<reference evidence="5" key="1">
    <citation type="submission" date="2022-06" db="EMBL/GenBank/DDBJ databases">
        <title>Genomic Encyclopedia of Archaeal and Bacterial Type Strains, Phase II (KMG-II): from individual species to whole genera.</title>
        <authorList>
            <person name="Goeker M."/>
        </authorList>
    </citation>
    <scope>NUCLEOTIDE SEQUENCE</scope>
    <source>
        <strain evidence="5">DSM 26652</strain>
    </source>
</reference>
<evidence type="ECO:0000259" key="4">
    <source>
        <dbReference type="SMART" id="SM00822"/>
    </source>
</evidence>
<dbReference type="PROSITE" id="PS00061">
    <property type="entry name" value="ADH_SHORT"/>
    <property type="match status" value="1"/>
</dbReference>
<keyword evidence="2" id="KW-0560">Oxidoreductase</keyword>
<evidence type="ECO:0000256" key="3">
    <source>
        <dbReference type="RuleBase" id="RU000363"/>
    </source>
</evidence>
<dbReference type="Pfam" id="PF00106">
    <property type="entry name" value="adh_short"/>
    <property type="match status" value="1"/>
</dbReference>
<dbReference type="PANTHER" id="PTHR44196:SF2">
    <property type="entry name" value="SHORT-CHAIN DEHYDROGENASE-RELATED"/>
    <property type="match status" value="1"/>
</dbReference>
<comment type="similarity">
    <text evidence="1 3">Belongs to the short-chain dehydrogenases/reductases (SDR) family.</text>
</comment>
<dbReference type="InterPro" id="IPR002347">
    <property type="entry name" value="SDR_fam"/>
</dbReference>
<name>A0A9X2G4S3_9MICO</name>
<evidence type="ECO:0000256" key="2">
    <source>
        <dbReference type="ARBA" id="ARBA00023002"/>
    </source>
</evidence>
<accession>A0A9X2G4S3</accession>
<evidence type="ECO:0000256" key="1">
    <source>
        <dbReference type="ARBA" id="ARBA00006484"/>
    </source>
</evidence>
<dbReference type="CDD" id="cd05233">
    <property type="entry name" value="SDR_c"/>
    <property type="match status" value="1"/>
</dbReference>
<gene>
    <name evidence="5" type="ORF">APR03_002884</name>
</gene>
<comment type="caution">
    <text evidence="5">The sequence shown here is derived from an EMBL/GenBank/DDBJ whole genome shotgun (WGS) entry which is preliminary data.</text>
</comment>
<organism evidence="5 6">
    <name type="scientific">Promicromonospora thailandica</name>
    <dbReference type="NCBI Taxonomy" id="765201"/>
    <lineage>
        <taxon>Bacteria</taxon>
        <taxon>Bacillati</taxon>
        <taxon>Actinomycetota</taxon>
        <taxon>Actinomycetes</taxon>
        <taxon>Micrococcales</taxon>
        <taxon>Promicromonosporaceae</taxon>
        <taxon>Promicromonospora</taxon>
    </lineage>
</organism>
<dbReference type="SUPFAM" id="SSF51735">
    <property type="entry name" value="NAD(P)-binding Rossmann-fold domains"/>
    <property type="match status" value="1"/>
</dbReference>
<dbReference type="RefSeq" id="WP_253836725.1">
    <property type="nucleotide sequence ID" value="NZ_JAMTCS010000008.1"/>
</dbReference>
<keyword evidence="6" id="KW-1185">Reference proteome</keyword>
<feature type="domain" description="Ketoreductase" evidence="4">
    <location>
        <begin position="7"/>
        <end position="192"/>
    </location>
</feature>
<dbReference type="EMBL" id="JAMTCS010000008">
    <property type="protein sequence ID" value="MCP2265528.1"/>
    <property type="molecule type" value="Genomic_DNA"/>
</dbReference>
<dbReference type="PIRSF" id="PIRSF000126">
    <property type="entry name" value="11-beta-HSD1"/>
    <property type="match status" value="1"/>
</dbReference>
<dbReference type="GO" id="GO:0016491">
    <property type="term" value="F:oxidoreductase activity"/>
    <property type="evidence" value="ECO:0007669"/>
    <property type="project" value="UniProtKB-KW"/>
</dbReference>
<dbReference type="PRINTS" id="PR00081">
    <property type="entry name" value="GDHRDH"/>
</dbReference>